<organism evidence="4">
    <name type="scientific">hydrothermal vent metagenome</name>
    <dbReference type="NCBI Taxonomy" id="652676"/>
    <lineage>
        <taxon>unclassified sequences</taxon>
        <taxon>metagenomes</taxon>
        <taxon>ecological metagenomes</taxon>
    </lineage>
</organism>
<dbReference type="SMART" id="SM01012">
    <property type="entry name" value="ANTAR"/>
    <property type="match status" value="1"/>
</dbReference>
<evidence type="ECO:0000259" key="3">
    <source>
        <dbReference type="PROSITE" id="PS50921"/>
    </source>
</evidence>
<gene>
    <name evidence="4" type="ORF">MNBD_GAMMA08-1091</name>
</gene>
<dbReference type="Gene3D" id="3.40.50.2300">
    <property type="match status" value="1"/>
</dbReference>
<dbReference type="InterPro" id="IPR005561">
    <property type="entry name" value="ANTAR"/>
</dbReference>
<proteinExistence type="predicted"/>
<dbReference type="InterPro" id="IPR050595">
    <property type="entry name" value="Bact_response_regulator"/>
</dbReference>
<feature type="domain" description="Response regulatory" evidence="2">
    <location>
        <begin position="6"/>
        <end position="119"/>
    </location>
</feature>
<dbReference type="GO" id="GO:0003723">
    <property type="term" value="F:RNA binding"/>
    <property type="evidence" value="ECO:0007669"/>
    <property type="project" value="InterPro"/>
</dbReference>
<dbReference type="PROSITE" id="PS50110">
    <property type="entry name" value="RESPONSE_REGULATORY"/>
    <property type="match status" value="1"/>
</dbReference>
<evidence type="ECO:0000256" key="1">
    <source>
        <dbReference type="ARBA" id="ARBA00022553"/>
    </source>
</evidence>
<evidence type="ECO:0000313" key="4">
    <source>
        <dbReference type="EMBL" id="VAW59430.1"/>
    </source>
</evidence>
<dbReference type="InterPro" id="IPR001789">
    <property type="entry name" value="Sig_transdc_resp-reg_receiver"/>
</dbReference>
<dbReference type="PROSITE" id="PS50921">
    <property type="entry name" value="ANTAR"/>
    <property type="match status" value="1"/>
</dbReference>
<dbReference type="Pfam" id="PF03861">
    <property type="entry name" value="ANTAR"/>
    <property type="match status" value="1"/>
</dbReference>
<dbReference type="InterPro" id="IPR011006">
    <property type="entry name" value="CheY-like_superfamily"/>
</dbReference>
<accession>A0A3B0X4A0</accession>
<evidence type="ECO:0008006" key="5">
    <source>
        <dbReference type="Google" id="ProtNLM"/>
    </source>
</evidence>
<dbReference type="InterPro" id="IPR008327">
    <property type="entry name" value="Sig_transdc_resp-reg_antiterm"/>
</dbReference>
<evidence type="ECO:0000259" key="2">
    <source>
        <dbReference type="PROSITE" id="PS50110"/>
    </source>
</evidence>
<keyword evidence="1" id="KW-0597">Phosphoprotein</keyword>
<dbReference type="EMBL" id="UOFH01000077">
    <property type="protein sequence ID" value="VAW59430.1"/>
    <property type="molecule type" value="Genomic_DNA"/>
</dbReference>
<dbReference type="GO" id="GO:0000160">
    <property type="term" value="P:phosphorelay signal transduction system"/>
    <property type="evidence" value="ECO:0007669"/>
    <property type="project" value="InterPro"/>
</dbReference>
<dbReference type="Pfam" id="PF00072">
    <property type="entry name" value="Response_reg"/>
    <property type="match status" value="1"/>
</dbReference>
<dbReference type="PANTHER" id="PTHR44591">
    <property type="entry name" value="STRESS RESPONSE REGULATOR PROTEIN 1"/>
    <property type="match status" value="1"/>
</dbReference>
<protein>
    <recommendedName>
        <fullName evidence="5">Response regulator</fullName>
    </recommendedName>
</protein>
<reference evidence="4" key="1">
    <citation type="submission" date="2018-06" db="EMBL/GenBank/DDBJ databases">
        <authorList>
            <person name="Zhirakovskaya E."/>
        </authorList>
    </citation>
    <scope>NUCLEOTIDE SEQUENCE</scope>
</reference>
<name>A0A3B0X4A0_9ZZZZ</name>
<dbReference type="InterPro" id="IPR036388">
    <property type="entry name" value="WH-like_DNA-bd_sf"/>
</dbReference>
<feature type="domain" description="ANTAR" evidence="3">
    <location>
        <begin position="125"/>
        <end position="186"/>
    </location>
</feature>
<dbReference type="PANTHER" id="PTHR44591:SF3">
    <property type="entry name" value="RESPONSE REGULATORY DOMAIN-CONTAINING PROTEIN"/>
    <property type="match status" value="1"/>
</dbReference>
<dbReference type="PIRSF" id="PIRSF036382">
    <property type="entry name" value="RR_antiterm"/>
    <property type="match status" value="1"/>
</dbReference>
<dbReference type="SMART" id="SM00448">
    <property type="entry name" value="REC"/>
    <property type="match status" value="1"/>
</dbReference>
<dbReference type="Gene3D" id="1.10.10.10">
    <property type="entry name" value="Winged helix-like DNA-binding domain superfamily/Winged helix DNA-binding domain"/>
    <property type="match status" value="1"/>
</dbReference>
<dbReference type="SUPFAM" id="SSF52172">
    <property type="entry name" value="CheY-like"/>
    <property type="match status" value="1"/>
</dbReference>
<dbReference type="AlphaFoldDB" id="A0A3B0X4A0"/>
<sequence length="197" mass="21450">MINTKKILLVDDDGLVLSTFGKGLKDNGYAVVMADNGQAAVDIAWQDEAIDLAILDMRMPGLSGAETAKLLAPLGVPVVFLSAYGEEESVKQAIAEGALAYMVKPIDVEKAIPTIEAALQSAVDIKTLNEAEKRLQGALETGNQVNVVVGILMEQYKINRQDAFELIRKKARTEQRKVKDIADEMLLAWHELNACLL</sequence>
<dbReference type="CDD" id="cd00156">
    <property type="entry name" value="REC"/>
    <property type="match status" value="1"/>
</dbReference>